<evidence type="ECO:0000256" key="4">
    <source>
        <dbReference type="ARBA" id="ARBA00022840"/>
    </source>
</evidence>
<evidence type="ECO:0000256" key="5">
    <source>
        <dbReference type="ARBA" id="ARBA00022970"/>
    </source>
</evidence>
<dbReference type="Gene3D" id="3.40.50.300">
    <property type="entry name" value="P-loop containing nucleotide triphosphate hydrolases"/>
    <property type="match status" value="1"/>
</dbReference>
<proteinExistence type="inferred from homology"/>
<dbReference type="InterPro" id="IPR003593">
    <property type="entry name" value="AAA+_ATPase"/>
</dbReference>
<gene>
    <name evidence="7" type="ORF">CENA302_05665</name>
</gene>
<dbReference type="InterPro" id="IPR003439">
    <property type="entry name" value="ABC_transporter-like_ATP-bd"/>
</dbReference>
<dbReference type="GO" id="GO:0005524">
    <property type="term" value="F:ATP binding"/>
    <property type="evidence" value="ECO:0007669"/>
    <property type="project" value="UniProtKB-KW"/>
</dbReference>
<evidence type="ECO:0000259" key="6">
    <source>
        <dbReference type="PROSITE" id="PS50893"/>
    </source>
</evidence>
<dbReference type="NCBIfam" id="TIGR03410">
    <property type="entry name" value="urea_trans_UrtE"/>
    <property type="match status" value="1"/>
</dbReference>
<evidence type="ECO:0000256" key="3">
    <source>
        <dbReference type="ARBA" id="ARBA00022741"/>
    </source>
</evidence>
<sequence>MLQISNLNVYYGESYILRNVDLKIASGKMVCIIGRNGVGKTTLLKTIMGLLNPRDGQIHFAGNIINNQSPDQRAKMGIGYVPQGREIIPRLSVKENLLLGLEARKKRPKKLEIPDEIFSLFPVLATMLHRQGGDLSGGQQQQLAIARALMGDPQLLLLDEPTEGIQPSIVLEIESAVRRIVETRGVSVLLVEQHLHFVRQADYYYAMQKGGIVASGSTNELSQDVIQSFLAV</sequence>
<keyword evidence="3" id="KW-0547">Nucleotide-binding</keyword>
<keyword evidence="5" id="KW-0029">Amino-acid transport</keyword>
<dbReference type="InterPro" id="IPR052156">
    <property type="entry name" value="BCAA_Transport_ATP-bd_LivF"/>
</dbReference>
<dbReference type="Pfam" id="PF00005">
    <property type="entry name" value="ABC_tran"/>
    <property type="match status" value="1"/>
</dbReference>
<dbReference type="GO" id="GO:0015658">
    <property type="term" value="F:branched-chain amino acid transmembrane transporter activity"/>
    <property type="evidence" value="ECO:0007669"/>
    <property type="project" value="TreeGrafter"/>
</dbReference>
<dbReference type="GO" id="GO:0015807">
    <property type="term" value="P:L-amino acid transport"/>
    <property type="evidence" value="ECO:0007669"/>
    <property type="project" value="TreeGrafter"/>
</dbReference>
<dbReference type="PANTHER" id="PTHR43820">
    <property type="entry name" value="HIGH-AFFINITY BRANCHED-CHAIN AMINO ACID TRANSPORT ATP-BINDING PROTEIN LIVF"/>
    <property type="match status" value="1"/>
</dbReference>
<dbReference type="InterPro" id="IPR027417">
    <property type="entry name" value="P-loop_NTPase"/>
</dbReference>
<dbReference type="CDD" id="cd03224">
    <property type="entry name" value="ABC_TM1139_LivF_branched"/>
    <property type="match status" value="1"/>
</dbReference>
<reference evidence="7 8" key="1">
    <citation type="submission" date="2017-01" db="EMBL/GenBank/DDBJ databases">
        <authorList>
            <person name="Abreu V.A."/>
            <person name="Popin R.V."/>
            <person name="Rigonato J."/>
            <person name="Andreote A.P."/>
            <person name="Schaker P.C."/>
            <person name="Hoff-Risseti C."/>
            <person name="Alvarenga D.O."/>
            <person name="Varani A.M."/>
            <person name="Fiore M.F."/>
        </authorList>
    </citation>
    <scope>NUCLEOTIDE SEQUENCE [LARGE SCALE GENOMIC DNA]</scope>
    <source>
        <strain evidence="7 8">CENA302</strain>
    </source>
</reference>
<dbReference type="PROSITE" id="PS50893">
    <property type="entry name" value="ABC_TRANSPORTER_2"/>
    <property type="match status" value="1"/>
</dbReference>
<name>A0A9Q5QY90_9CYAN</name>
<keyword evidence="4 7" id="KW-0067">ATP-binding</keyword>
<dbReference type="RefSeq" id="WP_071251393.1">
    <property type="nucleotide sequence ID" value="NZ_MTPU01000024.1"/>
</dbReference>
<dbReference type="AlphaFoldDB" id="A0A9Q5QY90"/>
<dbReference type="PANTHER" id="PTHR43820:SF5">
    <property type="entry name" value="HIGH-AFFINITY BRANCHED-CHAIN AMINO ACID TRANSPORT ATP-BINDING PROTEIN"/>
    <property type="match status" value="1"/>
</dbReference>
<dbReference type="Proteomes" id="UP000190056">
    <property type="component" value="Unassembled WGS sequence"/>
</dbReference>
<keyword evidence="2" id="KW-0813">Transport</keyword>
<comment type="caution">
    <text evidence="7">The sequence shown here is derived from an EMBL/GenBank/DDBJ whole genome shotgun (WGS) entry which is preliminary data.</text>
</comment>
<protein>
    <submittedName>
        <fullName evidence="7">Urea ABC transporter ATP-binding subunit UrtE</fullName>
    </submittedName>
</protein>
<dbReference type="GO" id="GO:0016887">
    <property type="term" value="F:ATP hydrolysis activity"/>
    <property type="evidence" value="ECO:0007669"/>
    <property type="project" value="InterPro"/>
</dbReference>
<organism evidence="7 8">
    <name type="scientific">Cylindrospermopsis raciborskii CENA302</name>
    <dbReference type="NCBI Taxonomy" id="1170768"/>
    <lineage>
        <taxon>Bacteria</taxon>
        <taxon>Bacillati</taxon>
        <taxon>Cyanobacteriota</taxon>
        <taxon>Cyanophyceae</taxon>
        <taxon>Nostocales</taxon>
        <taxon>Aphanizomenonaceae</taxon>
        <taxon>Cylindrospermopsis</taxon>
    </lineage>
</organism>
<dbReference type="InterPro" id="IPR017780">
    <property type="entry name" value="ABC_transptr_urea_ATP-bd_UrtE"/>
</dbReference>
<dbReference type="SUPFAM" id="SSF52540">
    <property type="entry name" value="P-loop containing nucleoside triphosphate hydrolases"/>
    <property type="match status" value="1"/>
</dbReference>
<evidence type="ECO:0000313" key="7">
    <source>
        <dbReference type="EMBL" id="OPH10416.1"/>
    </source>
</evidence>
<evidence type="ECO:0000256" key="2">
    <source>
        <dbReference type="ARBA" id="ARBA00022448"/>
    </source>
</evidence>
<dbReference type="SMART" id="SM00382">
    <property type="entry name" value="AAA"/>
    <property type="match status" value="1"/>
</dbReference>
<accession>A0A9Q5QY90</accession>
<comment type="similarity">
    <text evidence="1">Belongs to the ABC transporter superfamily.</text>
</comment>
<dbReference type="EMBL" id="MTPU01000024">
    <property type="protein sequence ID" value="OPH10416.1"/>
    <property type="molecule type" value="Genomic_DNA"/>
</dbReference>
<feature type="domain" description="ABC transporter" evidence="6">
    <location>
        <begin position="2"/>
        <end position="232"/>
    </location>
</feature>
<evidence type="ECO:0000313" key="8">
    <source>
        <dbReference type="Proteomes" id="UP000190056"/>
    </source>
</evidence>
<evidence type="ECO:0000256" key="1">
    <source>
        <dbReference type="ARBA" id="ARBA00005417"/>
    </source>
</evidence>